<evidence type="ECO:0000313" key="2">
    <source>
        <dbReference type="Proteomes" id="UP000186817"/>
    </source>
</evidence>
<protein>
    <submittedName>
        <fullName evidence="1">Uncharacterized protein</fullName>
    </submittedName>
</protein>
<dbReference type="AlphaFoldDB" id="A0A1Q9CRG4"/>
<proteinExistence type="predicted"/>
<sequence length="148" mass="15890">MPGLTTGPYARVQFEGRAGTEELMDVGTGWQVRDVERRTLAEAPGERTFWQSTVPSSMDSKGVASIHGCTAIYAAIEHIISSVLAAKTPRPHFESLSAKGRPTDGRVLRIQQGGNDLGPYMMSKTNAEDVLTGFKRLQGCGESLAAHG</sequence>
<dbReference type="Proteomes" id="UP000186817">
    <property type="component" value="Unassembled WGS sequence"/>
</dbReference>
<keyword evidence="2" id="KW-1185">Reference proteome</keyword>
<evidence type="ECO:0000313" key="1">
    <source>
        <dbReference type="EMBL" id="OLP85516.1"/>
    </source>
</evidence>
<reference evidence="1 2" key="1">
    <citation type="submission" date="2016-02" db="EMBL/GenBank/DDBJ databases">
        <title>Genome analysis of coral dinoflagellate symbionts highlights evolutionary adaptations to a symbiotic lifestyle.</title>
        <authorList>
            <person name="Aranda M."/>
            <person name="Li Y."/>
            <person name="Liew Y.J."/>
            <person name="Baumgarten S."/>
            <person name="Simakov O."/>
            <person name="Wilson M."/>
            <person name="Piel J."/>
            <person name="Ashoor H."/>
            <person name="Bougouffa S."/>
            <person name="Bajic V.B."/>
            <person name="Ryu T."/>
            <person name="Ravasi T."/>
            <person name="Bayer T."/>
            <person name="Micklem G."/>
            <person name="Kim H."/>
            <person name="Bhak J."/>
            <person name="Lajeunesse T.C."/>
            <person name="Voolstra C.R."/>
        </authorList>
    </citation>
    <scope>NUCLEOTIDE SEQUENCE [LARGE SCALE GENOMIC DNA]</scope>
    <source>
        <strain evidence="1 2">CCMP2467</strain>
    </source>
</reference>
<accession>A0A1Q9CRG4</accession>
<name>A0A1Q9CRG4_SYMMI</name>
<organism evidence="1 2">
    <name type="scientific">Symbiodinium microadriaticum</name>
    <name type="common">Dinoflagellate</name>
    <name type="synonym">Zooxanthella microadriatica</name>
    <dbReference type="NCBI Taxonomy" id="2951"/>
    <lineage>
        <taxon>Eukaryota</taxon>
        <taxon>Sar</taxon>
        <taxon>Alveolata</taxon>
        <taxon>Dinophyceae</taxon>
        <taxon>Suessiales</taxon>
        <taxon>Symbiodiniaceae</taxon>
        <taxon>Symbiodinium</taxon>
    </lineage>
</organism>
<gene>
    <name evidence="1" type="ORF">AK812_SmicGene49066</name>
</gene>
<dbReference type="EMBL" id="LSRX01000973">
    <property type="protein sequence ID" value="OLP85516.1"/>
    <property type="molecule type" value="Genomic_DNA"/>
</dbReference>
<comment type="caution">
    <text evidence="1">The sequence shown here is derived from an EMBL/GenBank/DDBJ whole genome shotgun (WGS) entry which is preliminary data.</text>
</comment>